<keyword evidence="2" id="KW-0547">Nucleotide-binding</keyword>
<evidence type="ECO:0000256" key="4">
    <source>
        <dbReference type="SAM" id="MobiDB-lite"/>
    </source>
</evidence>
<feature type="compositionally biased region" description="Basic and acidic residues" evidence="4">
    <location>
        <begin position="389"/>
        <end position="401"/>
    </location>
</feature>
<evidence type="ECO:0000259" key="5">
    <source>
        <dbReference type="Pfam" id="PF12705"/>
    </source>
</evidence>
<keyword evidence="2" id="KW-0378">Hydrolase</keyword>
<dbReference type="GO" id="GO:0004386">
    <property type="term" value="F:helicase activity"/>
    <property type="evidence" value="ECO:0007669"/>
    <property type="project" value="UniProtKB-KW"/>
</dbReference>
<feature type="region of interest" description="Disordered" evidence="4">
    <location>
        <begin position="305"/>
        <end position="410"/>
    </location>
</feature>
<dbReference type="InterPro" id="IPR011604">
    <property type="entry name" value="PDDEXK-like_dom_sf"/>
</dbReference>
<reference evidence="6 7" key="1">
    <citation type="journal article" date="2019" name="Emerg. Microbes Infect.">
        <title>Comprehensive subspecies identification of 175 nontuberculous mycobacteria species based on 7547 genomic profiles.</title>
        <authorList>
            <person name="Matsumoto Y."/>
            <person name="Kinjo T."/>
            <person name="Motooka D."/>
            <person name="Nabeya D."/>
            <person name="Jung N."/>
            <person name="Uechi K."/>
            <person name="Horii T."/>
            <person name="Iida T."/>
            <person name="Fujita J."/>
            <person name="Nakamura S."/>
        </authorList>
    </citation>
    <scope>NUCLEOTIDE SEQUENCE [LARGE SCALE GENOMIC DNA]</scope>
    <source>
        <strain evidence="6 7">JCM 12603</strain>
    </source>
</reference>
<evidence type="ECO:0000313" key="7">
    <source>
        <dbReference type="Proteomes" id="UP000466785"/>
    </source>
</evidence>
<keyword evidence="2" id="KW-0067">ATP-binding</keyword>
<feature type="compositionally biased region" description="Basic and acidic residues" evidence="4">
    <location>
        <begin position="36"/>
        <end position="50"/>
    </location>
</feature>
<accession>A0A6N4VAH2</accession>
<organism evidence="6 7">
    <name type="scientific">Mycolicibacterium poriferae</name>
    <dbReference type="NCBI Taxonomy" id="39694"/>
    <lineage>
        <taxon>Bacteria</taxon>
        <taxon>Bacillati</taxon>
        <taxon>Actinomycetota</taxon>
        <taxon>Actinomycetes</taxon>
        <taxon>Mycobacteriales</taxon>
        <taxon>Mycobacteriaceae</taxon>
        <taxon>Mycolicibacterium</taxon>
    </lineage>
</organism>
<dbReference type="EMBL" id="AP022570">
    <property type="protein sequence ID" value="BBX52616.1"/>
    <property type="molecule type" value="Genomic_DNA"/>
</dbReference>
<feature type="compositionally biased region" description="Basic and acidic residues" evidence="4">
    <location>
        <begin position="345"/>
        <end position="356"/>
    </location>
</feature>
<name>A0A6N4VAH2_9MYCO</name>
<dbReference type="SUPFAM" id="SSF52980">
    <property type="entry name" value="Restriction endonuclease-like"/>
    <property type="match status" value="1"/>
</dbReference>
<keyword evidence="2" id="KW-0347">Helicase</keyword>
<keyword evidence="3" id="KW-0234">DNA repair</keyword>
<keyword evidence="7" id="KW-1185">Reference proteome</keyword>
<keyword evidence="1" id="KW-0227">DNA damage</keyword>
<feature type="compositionally biased region" description="Basic residues" evidence="4">
    <location>
        <begin position="379"/>
        <end position="388"/>
    </location>
</feature>
<dbReference type="Gene3D" id="3.90.320.10">
    <property type="match status" value="1"/>
</dbReference>
<dbReference type="Proteomes" id="UP000466785">
    <property type="component" value="Chromosome"/>
</dbReference>
<dbReference type="KEGG" id="mpof:MPOR_36420"/>
<evidence type="ECO:0000313" key="6">
    <source>
        <dbReference type="EMBL" id="BBX52616.1"/>
    </source>
</evidence>
<evidence type="ECO:0000256" key="2">
    <source>
        <dbReference type="ARBA" id="ARBA00022806"/>
    </source>
</evidence>
<feature type="compositionally biased region" description="Low complexity" evidence="4">
    <location>
        <begin position="318"/>
        <end position="328"/>
    </location>
</feature>
<evidence type="ECO:0000256" key="3">
    <source>
        <dbReference type="ARBA" id="ARBA00023204"/>
    </source>
</evidence>
<dbReference type="GO" id="GO:0006281">
    <property type="term" value="P:DNA repair"/>
    <property type="evidence" value="ECO:0007669"/>
    <property type="project" value="UniProtKB-KW"/>
</dbReference>
<proteinExistence type="predicted"/>
<gene>
    <name evidence="6" type="ORF">MPOR_36420</name>
</gene>
<dbReference type="AlphaFoldDB" id="A0A6N4VAH2"/>
<dbReference type="InterPro" id="IPR038726">
    <property type="entry name" value="PDDEXK_AddAB-type"/>
</dbReference>
<protein>
    <recommendedName>
        <fullName evidence="5">PD-(D/E)XK endonuclease-like domain-containing protein</fullName>
    </recommendedName>
</protein>
<feature type="domain" description="PD-(D/E)XK endonuclease-like" evidence="5">
    <location>
        <begin position="55"/>
        <end position="301"/>
    </location>
</feature>
<dbReference type="Pfam" id="PF12705">
    <property type="entry name" value="PDDEXK_1"/>
    <property type="match status" value="1"/>
</dbReference>
<feature type="region of interest" description="Disordered" evidence="4">
    <location>
        <begin position="1"/>
        <end position="58"/>
    </location>
</feature>
<sequence>MRPGYPDLSDPGSRVNAMTEPTEQEGASGPVPPVRRPAEPPVRRPAEPPVRRPALSPSRAADFKQCPLLYRFRAIDRLPEPSSTAQVRGSIVHAALEQLYALPAAQRLPETAVSLVTPAWERVVAEQPSLTEDIDAQLRAEMLDQARALVSGYYRLEDPTRFEPQSCEQRVEVELTDGTLLRGFIDRIDVAPTGELRVVDYKTGKAPPEARALAEFKAMFQMKFYAVALLRARGVLATRLRLLYLADGQVLDYAPDLDELQRFEKMLMAIWRAIQTAGASGDFRPSQSRLCNWCAHQSLCPAFGGTPRRIRAGPKRSTTATPTPCCAPSRRHDRLPVPSAGHRGRVVDLHLDRRDTQQLGSADSARLPTAGAADQGRRGTLRRHRSAHRAPDPRHPRRDPGVDCVGPRLGGAPRLADLVDVCGDVGRSA</sequence>
<evidence type="ECO:0000256" key="1">
    <source>
        <dbReference type="ARBA" id="ARBA00022763"/>
    </source>
</evidence>
<dbReference type="InterPro" id="IPR011335">
    <property type="entry name" value="Restrct_endonuc-II-like"/>
</dbReference>